<keyword evidence="13" id="KW-0460">Magnesium</keyword>
<dbReference type="InterPro" id="IPR045864">
    <property type="entry name" value="aa-tRNA-synth_II/BPL/LPL"/>
</dbReference>
<dbReference type="InterPro" id="IPR020825">
    <property type="entry name" value="Phe-tRNA_synthase-like_B3/B4"/>
</dbReference>
<keyword evidence="7" id="KW-0963">Cytoplasm</keyword>
<comment type="cofactor">
    <cofactor evidence="1">
        <name>Mg(2+)</name>
        <dbReference type="ChEBI" id="CHEBI:18420"/>
    </cofactor>
</comment>
<dbReference type="HAMAP" id="MF_00283">
    <property type="entry name" value="Phe_tRNA_synth_beta1"/>
    <property type="match status" value="1"/>
</dbReference>
<dbReference type="SUPFAM" id="SSF55681">
    <property type="entry name" value="Class II aaRS and biotin synthetases"/>
    <property type="match status" value="1"/>
</dbReference>
<comment type="subunit">
    <text evidence="4">Tetramer of two alpha and two beta subunits.</text>
</comment>
<dbReference type="PROSITE" id="PS51483">
    <property type="entry name" value="B5"/>
    <property type="match status" value="1"/>
</dbReference>
<dbReference type="InterPro" id="IPR005146">
    <property type="entry name" value="B3/B4_tRNA-bd"/>
</dbReference>
<organism evidence="22">
    <name type="scientific">freshwater metagenome</name>
    <dbReference type="NCBI Taxonomy" id="449393"/>
    <lineage>
        <taxon>unclassified sequences</taxon>
        <taxon>metagenomes</taxon>
        <taxon>ecological metagenomes</taxon>
    </lineage>
</organism>
<dbReference type="SMART" id="SM00873">
    <property type="entry name" value="B3_4"/>
    <property type="match status" value="1"/>
</dbReference>
<accession>A0A6J7PL45</accession>
<dbReference type="SMART" id="SM00874">
    <property type="entry name" value="B5"/>
    <property type="match status" value="1"/>
</dbReference>
<name>A0A6J7PL45_9ZZZZ</name>
<dbReference type="SUPFAM" id="SSF50249">
    <property type="entry name" value="Nucleic acid-binding proteins"/>
    <property type="match status" value="1"/>
</dbReference>
<dbReference type="CDD" id="cd02796">
    <property type="entry name" value="tRNA_bind_bactPheRS"/>
    <property type="match status" value="1"/>
</dbReference>
<comment type="subcellular location">
    <subcellularLocation>
        <location evidence="2">Cytoplasm</location>
    </subcellularLocation>
</comment>
<evidence type="ECO:0000256" key="7">
    <source>
        <dbReference type="ARBA" id="ARBA00022490"/>
    </source>
</evidence>
<dbReference type="InterPro" id="IPR012340">
    <property type="entry name" value="NA-bd_OB-fold"/>
</dbReference>
<dbReference type="InterPro" id="IPR002547">
    <property type="entry name" value="tRNA-bd_dom"/>
</dbReference>
<keyword evidence="12" id="KW-0067">ATP-binding</keyword>
<keyword evidence="16" id="KW-0030">Aminoacyl-tRNA synthetase</keyword>
<dbReference type="Gene3D" id="2.40.50.140">
    <property type="entry name" value="Nucleic acid-binding proteins"/>
    <property type="match status" value="1"/>
</dbReference>
<keyword evidence="9" id="KW-0436">Ligase</keyword>
<evidence type="ECO:0000256" key="2">
    <source>
        <dbReference type="ARBA" id="ARBA00004496"/>
    </source>
</evidence>
<dbReference type="EMBL" id="CAFBPB010000092">
    <property type="protein sequence ID" value="CAB5006127.1"/>
    <property type="molecule type" value="Genomic_DNA"/>
</dbReference>
<dbReference type="InterPro" id="IPR041616">
    <property type="entry name" value="PheRS_beta_core"/>
</dbReference>
<feature type="domain" description="B5" evidence="21">
    <location>
        <begin position="409"/>
        <end position="485"/>
    </location>
</feature>
<evidence type="ECO:0000256" key="4">
    <source>
        <dbReference type="ARBA" id="ARBA00011209"/>
    </source>
</evidence>
<dbReference type="GO" id="GO:0006432">
    <property type="term" value="P:phenylalanyl-tRNA aminoacylation"/>
    <property type="evidence" value="ECO:0007669"/>
    <property type="project" value="InterPro"/>
</dbReference>
<dbReference type="Gene3D" id="3.30.56.10">
    <property type="match status" value="2"/>
</dbReference>
<comment type="similarity">
    <text evidence="3">Belongs to the phenylalanyl-tRNA synthetase beta subunit family. Type 1 subfamily.</text>
</comment>
<dbReference type="Pfam" id="PF17759">
    <property type="entry name" value="tRNA_synthFbeta"/>
    <property type="match status" value="1"/>
</dbReference>
<evidence type="ECO:0000256" key="18">
    <source>
        <dbReference type="ARBA" id="ARBA00049255"/>
    </source>
</evidence>
<evidence type="ECO:0000259" key="19">
    <source>
        <dbReference type="PROSITE" id="PS50886"/>
    </source>
</evidence>
<gene>
    <name evidence="22" type="ORF">UFOPK4049_00783</name>
</gene>
<evidence type="ECO:0000256" key="14">
    <source>
        <dbReference type="ARBA" id="ARBA00022884"/>
    </source>
</evidence>
<dbReference type="PANTHER" id="PTHR10947">
    <property type="entry name" value="PHENYLALANYL-TRNA SYNTHETASE BETA CHAIN AND LEUCINE-RICH REPEAT-CONTAINING PROTEIN 47"/>
    <property type="match status" value="1"/>
</dbReference>
<keyword evidence="14" id="KW-0694">RNA-binding</keyword>
<evidence type="ECO:0000256" key="1">
    <source>
        <dbReference type="ARBA" id="ARBA00001946"/>
    </source>
</evidence>
<evidence type="ECO:0000256" key="8">
    <source>
        <dbReference type="ARBA" id="ARBA00022555"/>
    </source>
</evidence>
<dbReference type="InterPro" id="IPR004532">
    <property type="entry name" value="Phe-tRNA-ligase_IIc_bsu_bact"/>
</dbReference>
<dbReference type="PANTHER" id="PTHR10947:SF0">
    <property type="entry name" value="PHENYLALANINE--TRNA LIGASE BETA SUBUNIT"/>
    <property type="match status" value="1"/>
</dbReference>
<dbReference type="Gene3D" id="3.50.40.10">
    <property type="entry name" value="Phenylalanyl-trna Synthetase, Chain B, domain 3"/>
    <property type="match status" value="1"/>
</dbReference>
<dbReference type="AlphaFoldDB" id="A0A6J7PL45"/>
<dbReference type="GO" id="GO:0005524">
    <property type="term" value="F:ATP binding"/>
    <property type="evidence" value="ECO:0007669"/>
    <property type="project" value="UniProtKB-KW"/>
</dbReference>
<dbReference type="InterPro" id="IPR005147">
    <property type="entry name" value="tRNA_synthase_B5-dom"/>
</dbReference>
<dbReference type="GO" id="GO:0000049">
    <property type="term" value="F:tRNA binding"/>
    <property type="evidence" value="ECO:0007669"/>
    <property type="project" value="UniProtKB-KW"/>
</dbReference>
<dbReference type="Gene3D" id="3.30.930.10">
    <property type="entry name" value="Bira Bifunctional Protein, Domain 2"/>
    <property type="match status" value="1"/>
</dbReference>
<evidence type="ECO:0000259" key="20">
    <source>
        <dbReference type="PROSITE" id="PS51447"/>
    </source>
</evidence>
<dbReference type="InterPro" id="IPR036690">
    <property type="entry name" value="Fdx_antiC-bd_sf"/>
</dbReference>
<evidence type="ECO:0000256" key="9">
    <source>
        <dbReference type="ARBA" id="ARBA00022598"/>
    </source>
</evidence>
<reference evidence="22" key="1">
    <citation type="submission" date="2020-05" db="EMBL/GenBank/DDBJ databases">
        <authorList>
            <person name="Chiriac C."/>
            <person name="Salcher M."/>
            <person name="Ghai R."/>
            <person name="Kavagutti S V."/>
        </authorList>
    </citation>
    <scope>NUCLEOTIDE SEQUENCE</scope>
</reference>
<keyword evidence="15" id="KW-0648">Protein biosynthesis</keyword>
<dbReference type="InterPro" id="IPR009061">
    <property type="entry name" value="DNA-bd_dom_put_sf"/>
</dbReference>
<dbReference type="PROSITE" id="PS51447">
    <property type="entry name" value="FDX_ACB"/>
    <property type="match status" value="1"/>
</dbReference>
<dbReference type="InterPro" id="IPR033714">
    <property type="entry name" value="tRNA_bind_bactPheRS"/>
</dbReference>
<keyword evidence="11" id="KW-0547">Nucleotide-binding</keyword>
<keyword evidence="10" id="KW-0479">Metal-binding</keyword>
<evidence type="ECO:0000256" key="10">
    <source>
        <dbReference type="ARBA" id="ARBA00022723"/>
    </source>
</evidence>
<dbReference type="NCBIfam" id="TIGR00472">
    <property type="entry name" value="pheT_bact"/>
    <property type="match status" value="1"/>
</dbReference>
<dbReference type="SUPFAM" id="SSF46955">
    <property type="entry name" value="Putative DNA-binding domain"/>
    <property type="match status" value="1"/>
</dbReference>
<evidence type="ECO:0000313" key="22">
    <source>
        <dbReference type="EMBL" id="CAB5006127.1"/>
    </source>
</evidence>
<dbReference type="Pfam" id="PF03484">
    <property type="entry name" value="B5"/>
    <property type="match status" value="1"/>
</dbReference>
<evidence type="ECO:0000256" key="6">
    <source>
        <dbReference type="ARBA" id="ARBA00017032"/>
    </source>
</evidence>
<dbReference type="InterPro" id="IPR005121">
    <property type="entry name" value="Fdx_antiC-bd"/>
</dbReference>
<evidence type="ECO:0000256" key="11">
    <source>
        <dbReference type="ARBA" id="ARBA00022741"/>
    </source>
</evidence>
<comment type="catalytic activity">
    <reaction evidence="18">
        <text>tRNA(Phe) + L-phenylalanine + ATP = L-phenylalanyl-tRNA(Phe) + AMP + diphosphate + H(+)</text>
        <dbReference type="Rhea" id="RHEA:19413"/>
        <dbReference type="Rhea" id="RHEA-COMP:9668"/>
        <dbReference type="Rhea" id="RHEA-COMP:9699"/>
        <dbReference type="ChEBI" id="CHEBI:15378"/>
        <dbReference type="ChEBI" id="CHEBI:30616"/>
        <dbReference type="ChEBI" id="CHEBI:33019"/>
        <dbReference type="ChEBI" id="CHEBI:58095"/>
        <dbReference type="ChEBI" id="CHEBI:78442"/>
        <dbReference type="ChEBI" id="CHEBI:78531"/>
        <dbReference type="ChEBI" id="CHEBI:456215"/>
        <dbReference type="EC" id="6.1.1.20"/>
    </reaction>
</comment>
<protein>
    <recommendedName>
        <fullName evidence="6">Phenylalanine--tRNA ligase beta subunit</fullName>
        <ecNumber evidence="5">6.1.1.20</ecNumber>
    </recommendedName>
    <alternativeName>
        <fullName evidence="17">Phenylalanyl-tRNA synthetase beta subunit</fullName>
    </alternativeName>
</protein>
<evidence type="ECO:0000256" key="16">
    <source>
        <dbReference type="ARBA" id="ARBA00023146"/>
    </source>
</evidence>
<evidence type="ECO:0000256" key="17">
    <source>
        <dbReference type="ARBA" id="ARBA00033189"/>
    </source>
</evidence>
<keyword evidence="8" id="KW-0820">tRNA-binding</keyword>
<dbReference type="GO" id="GO:0004826">
    <property type="term" value="F:phenylalanine-tRNA ligase activity"/>
    <property type="evidence" value="ECO:0007669"/>
    <property type="project" value="UniProtKB-EC"/>
</dbReference>
<feature type="domain" description="TRNA-binding" evidence="19">
    <location>
        <begin position="42"/>
        <end position="153"/>
    </location>
</feature>
<dbReference type="SMART" id="SM00896">
    <property type="entry name" value="FDX-ACB"/>
    <property type="match status" value="1"/>
</dbReference>
<evidence type="ECO:0000256" key="5">
    <source>
        <dbReference type="ARBA" id="ARBA00012814"/>
    </source>
</evidence>
<dbReference type="PROSITE" id="PS50886">
    <property type="entry name" value="TRBD"/>
    <property type="match status" value="1"/>
</dbReference>
<sequence length="824" mass="87691">MLVPLSWLQEFAALPKSATPEKISDAFVRVGFEVEGFTVTGKEITGPIVIGKVKSIEEITEFKKPIRYVELDCKEKKPRFVICGATNFVVGDLVVVALPGSVLPGGFAISARETYGKTSNGMICSTKELGLSDESEGILTLAKGAAKIGDDAFEVLELNDVIFDIAVNPDRGYALSIRGLAREIAGAFAVKYIDPALTAKAAKLRAKASAGKVVKAKISDGKDADVMYLRTLANFDPKAASPLWLRRRIEKCGMRSISLAVDVTNYVMLELGQPLHAFDAAKIAGTLKVSRASKATKFATLDGQERTVTAADLLISDDKKVLALAGTMGGLDSEVTESTTALAIEAIRFNSVAIAKNARNHKLSTEASRRFERGVDPELAEIASLRATSLLVDLGGADYVGVATAGKVPAKRSILLDPQFPGEILGYAITSATVSKQLKSVGCGVVAAAGKKLKVSVPSWRPDLEEAIDLVEEIARTIGFDSIPSLLPPRPVSTGLTQTQARQRKVGALLADLGLYEVQTYPFVSEATMKVFNYTGERAATYRIANPMADDAPLLRTHLIPGLVQAAERNLGRGARGFGLFEIGSIFRKTIAESAAPVISTSVRPSEAVIKKLYAGVPPQHQHVGGVLVGAAEAEGWQGKERNYSWSDAISFALKIIESTGLTATVVRSDFAPWHPERCAELQVNGKAVAHAGELHPRIIAAHGLPERASAFVVNLSALPETGVIRAQAITTMPVAVQDLALVVDGSVAAGEVMATLREGAGELLESIELFDRYDQLGEGKISLAFTLRFRAADRTLTTAEVSALRETAATLAAKRHGAVVRSA</sequence>
<evidence type="ECO:0000256" key="15">
    <source>
        <dbReference type="ARBA" id="ARBA00022917"/>
    </source>
</evidence>
<dbReference type="GO" id="GO:0009328">
    <property type="term" value="C:phenylalanine-tRNA ligase complex"/>
    <property type="evidence" value="ECO:0007669"/>
    <property type="project" value="TreeGrafter"/>
</dbReference>
<feature type="domain" description="FDX-ACB" evidence="20">
    <location>
        <begin position="731"/>
        <end position="822"/>
    </location>
</feature>
<evidence type="ECO:0000259" key="21">
    <source>
        <dbReference type="PROSITE" id="PS51483"/>
    </source>
</evidence>
<dbReference type="Pfam" id="PF01588">
    <property type="entry name" value="tRNA_bind"/>
    <property type="match status" value="1"/>
</dbReference>
<proteinExistence type="inferred from homology"/>
<evidence type="ECO:0000256" key="13">
    <source>
        <dbReference type="ARBA" id="ARBA00022842"/>
    </source>
</evidence>
<dbReference type="EC" id="6.1.1.20" evidence="5"/>
<dbReference type="Pfam" id="PF03483">
    <property type="entry name" value="B3_4"/>
    <property type="match status" value="1"/>
</dbReference>
<dbReference type="GO" id="GO:0000287">
    <property type="term" value="F:magnesium ion binding"/>
    <property type="evidence" value="ECO:0007669"/>
    <property type="project" value="InterPro"/>
</dbReference>
<dbReference type="Gene3D" id="3.30.70.380">
    <property type="entry name" value="Ferrodoxin-fold anticodon-binding domain"/>
    <property type="match status" value="1"/>
</dbReference>
<dbReference type="InterPro" id="IPR045060">
    <property type="entry name" value="Phe-tRNA-ligase_IIc_bsu"/>
</dbReference>
<dbReference type="Pfam" id="PF03147">
    <property type="entry name" value="FDX-ACB"/>
    <property type="match status" value="1"/>
</dbReference>
<dbReference type="SUPFAM" id="SSF56037">
    <property type="entry name" value="PheT/TilS domain"/>
    <property type="match status" value="1"/>
</dbReference>
<evidence type="ECO:0000256" key="12">
    <source>
        <dbReference type="ARBA" id="ARBA00022840"/>
    </source>
</evidence>
<dbReference type="CDD" id="cd00769">
    <property type="entry name" value="PheRS_beta_core"/>
    <property type="match status" value="1"/>
</dbReference>
<dbReference type="SUPFAM" id="SSF54991">
    <property type="entry name" value="Anticodon-binding domain of PheRS"/>
    <property type="match status" value="1"/>
</dbReference>
<evidence type="ECO:0000256" key="3">
    <source>
        <dbReference type="ARBA" id="ARBA00008653"/>
    </source>
</evidence>